<keyword evidence="4" id="KW-0963">Cytoplasm</keyword>
<dbReference type="Ensembl" id="ENSSGRT00000091470.1">
    <property type="protein sequence ID" value="ENSSGRP00000085911.1"/>
    <property type="gene ID" value="ENSSGRG00000042622.1"/>
</dbReference>
<keyword evidence="8" id="KW-1133">Transmembrane helix</keyword>
<dbReference type="InterPro" id="IPR011778">
    <property type="entry name" value="Hydantoinase/dihydroPyrase"/>
</dbReference>
<dbReference type="GO" id="GO:0051764">
    <property type="term" value="P:actin crosslink formation"/>
    <property type="evidence" value="ECO:0007669"/>
    <property type="project" value="TreeGrafter"/>
</dbReference>
<evidence type="ECO:0000259" key="9">
    <source>
        <dbReference type="Pfam" id="PF01979"/>
    </source>
</evidence>
<evidence type="ECO:0000256" key="2">
    <source>
        <dbReference type="ARBA" id="ARBA00004624"/>
    </source>
</evidence>
<reference evidence="10" key="1">
    <citation type="submission" date="2025-08" db="UniProtKB">
        <authorList>
            <consortium name="Ensembl"/>
        </authorList>
    </citation>
    <scope>IDENTIFICATION</scope>
</reference>
<gene>
    <name evidence="10" type="primary">LOC107603222</name>
</gene>
<keyword evidence="11" id="KW-1185">Reference proteome</keyword>
<evidence type="ECO:0000256" key="6">
    <source>
        <dbReference type="ARBA" id="ARBA00025548"/>
    </source>
</evidence>
<dbReference type="Gene3D" id="2.30.40.10">
    <property type="entry name" value="Urease, subunit C, domain 1"/>
    <property type="match status" value="1"/>
</dbReference>
<evidence type="ECO:0000256" key="8">
    <source>
        <dbReference type="SAM" id="Phobius"/>
    </source>
</evidence>
<dbReference type="GO" id="GO:0016812">
    <property type="term" value="F:hydrolase activity, acting on carbon-nitrogen (but not peptide) bonds, in cyclic amides"/>
    <property type="evidence" value="ECO:0007669"/>
    <property type="project" value="TreeGrafter"/>
</dbReference>
<dbReference type="FunFam" id="3.20.20.140:FF:000174">
    <property type="entry name" value="Dihydropyrimidinase-related protein 2"/>
    <property type="match status" value="1"/>
</dbReference>
<evidence type="ECO:0000313" key="10">
    <source>
        <dbReference type="Ensembl" id="ENSSGRP00000085911.1"/>
    </source>
</evidence>
<feature type="domain" description="Amidohydrolase-related" evidence="9">
    <location>
        <begin position="126"/>
        <end position="399"/>
    </location>
</feature>
<evidence type="ECO:0000256" key="3">
    <source>
        <dbReference type="ARBA" id="ARBA00008829"/>
    </source>
</evidence>
<comment type="similarity">
    <text evidence="3">Belongs to the metallo-dependent hydrolases superfamily. Hydantoinase/dihydropyrimidinase family.</text>
</comment>
<dbReference type="SUPFAM" id="SSF51338">
    <property type="entry name" value="Composite domain of metallo-dependent hydrolases"/>
    <property type="match status" value="1"/>
</dbReference>
<keyword evidence="8" id="KW-0812">Transmembrane</keyword>
<reference evidence="10" key="2">
    <citation type="submission" date="2025-09" db="UniProtKB">
        <authorList>
            <consortium name="Ensembl"/>
        </authorList>
    </citation>
    <scope>IDENTIFICATION</scope>
</reference>
<dbReference type="Pfam" id="PF01979">
    <property type="entry name" value="Amidohydro_1"/>
    <property type="match status" value="1"/>
</dbReference>
<comment type="function">
    <text evidence="6">Necessary for signaling by class 3 semaphorins and subsequent remodeling of the cytoskeleton. Plays a role in axon guidance, neuronal growth cone collapse and cell migration.</text>
</comment>
<keyword evidence="8" id="KW-0472">Membrane</keyword>
<evidence type="ECO:0000256" key="7">
    <source>
        <dbReference type="SAM" id="MobiDB-lite"/>
    </source>
</evidence>
<dbReference type="Gene3D" id="3.20.20.140">
    <property type="entry name" value="Metal-dependent hydrolases"/>
    <property type="match status" value="1"/>
</dbReference>
<dbReference type="PANTHER" id="PTHR11647">
    <property type="entry name" value="HYDRANTOINASE/DIHYDROPYRIMIDINASE FAMILY MEMBER"/>
    <property type="match status" value="1"/>
</dbReference>
<dbReference type="InterPro" id="IPR006680">
    <property type="entry name" value="Amidohydro-rel"/>
</dbReference>
<protein>
    <submittedName>
        <fullName evidence="10">Dihydropyrimidinase-related protein 3</fullName>
    </submittedName>
</protein>
<dbReference type="GO" id="GO:0005829">
    <property type="term" value="C:cytosol"/>
    <property type="evidence" value="ECO:0007669"/>
    <property type="project" value="TreeGrafter"/>
</dbReference>
<dbReference type="InterPro" id="IPR050378">
    <property type="entry name" value="Metallo-dep_Hydrolases_sf"/>
</dbReference>
<evidence type="ECO:0000256" key="1">
    <source>
        <dbReference type="ARBA" id="ARBA00004496"/>
    </source>
</evidence>
<dbReference type="InterPro" id="IPR011059">
    <property type="entry name" value="Metal-dep_hydrolase_composite"/>
</dbReference>
<accession>A0A672RBE3</accession>
<evidence type="ECO:0000313" key="11">
    <source>
        <dbReference type="Proteomes" id="UP000472262"/>
    </source>
</evidence>
<organism evidence="10 11">
    <name type="scientific">Sinocyclocheilus grahami</name>
    <name type="common">Dianchi golden-line fish</name>
    <name type="synonym">Barbus grahami</name>
    <dbReference type="NCBI Taxonomy" id="75366"/>
    <lineage>
        <taxon>Eukaryota</taxon>
        <taxon>Metazoa</taxon>
        <taxon>Chordata</taxon>
        <taxon>Craniata</taxon>
        <taxon>Vertebrata</taxon>
        <taxon>Euteleostomi</taxon>
        <taxon>Actinopterygii</taxon>
        <taxon>Neopterygii</taxon>
        <taxon>Teleostei</taxon>
        <taxon>Ostariophysi</taxon>
        <taxon>Cypriniformes</taxon>
        <taxon>Cyprinidae</taxon>
        <taxon>Cyprininae</taxon>
        <taxon>Sinocyclocheilus</taxon>
    </lineage>
</organism>
<feature type="compositionally biased region" description="Polar residues" evidence="7">
    <location>
        <begin position="459"/>
        <end position="470"/>
    </location>
</feature>
<dbReference type="GO" id="GO:0030426">
    <property type="term" value="C:growth cone"/>
    <property type="evidence" value="ECO:0007669"/>
    <property type="project" value="UniProtKB-SubCell"/>
</dbReference>
<dbReference type="InterPro" id="IPR032466">
    <property type="entry name" value="Metal_Hydrolase"/>
</dbReference>
<keyword evidence="5" id="KW-0966">Cell projection</keyword>
<feature type="region of interest" description="Disordered" evidence="7">
    <location>
        <begin position="451"/>
        <end position="513"/>
    </location>
</feature>
<feature type="transmembrane region" description="Helical" evidence="8">
    <location>
        <begin position="12"/>
        <end position="32"/>
    </location>
</feature>
<evidence type="ECO:0000256" key="4">
    <source>
        <dbReference type="ARBA" id="ARBA00022490"/>
    </source>
</evidence>
<dbReference type="Proteomes" id="UP000472262">
    <property type="component" value="Unassembled WGS sequence"/>
</dbReference>
<proteinExistence type="inferred from homology"/>
<dbReference type="AlphaFoldDB" id="A0A672RBE3"/>
<dbReference type="PANTHER" id="PTHR11647:SF57">
    <property type="entry name" value="DIHYDROPYRIMIDINASE-RELATED PROTEIN 3"/>
    <property type="match status" value="1"/>
</dbReference>
<evidence type="ECO:0000256" key="5">
    <source>
        <dbReference type="ARBA" id="ARBA00023273"/>
    </source>
</evidence>
<dbReference type="NCBIfam" id="TIGR02033">
    <property type="entry name" value="D-hydantoinase"/>
    <property type="match status" value="1"/>
</dbReference>
<comment type="subcellular location">
    <subcellularLocation>
        <location evidence="2">Cell projection</location>
        <location evidence="2">Growth cone</location>
    </subcellularLocation>
    <subcellularLocation>
        <location evidence="1">Cytoplasm</location>
    </subcellularLocation>
</comment>
<dbReference type="SUPFAM" id="SSF51556">
    <property type="entry name" value="Metallo-dependent hydrolases"/>
    <property type="match status" value="1"/>
</dbReference>
<name>A0A672RBE3_SINGR</name>
<sequence>MSYQGKKNIPKITVSSCIYIHIFMHIFFQSGFDLDLTLLLCSRDTYELCCLNRSVNCLSCVSPAVDHVIPEPGSSLVEAFERWREWADEKACCDYSLHVDITHWNDSIKQEVLSLIKEKGVNSFQVYMAYKDLYQMSNSESDRKATHLDCVVQEQNRMLEMGITGPEGHVLSRPEELEAEAVFRAVTIGSQTNCPLYVTRVMSKSAADIISQARKKGNVVFGEPITASLGTDGTHYWSKNWAKAASFVTSPPLSPDPTTPDYLNTLLASGDLSVVGSAHCTFSVAQKAIGKDDFTQIPEGVNGAEERMSVIWDKAVVSGKMDENMFVAVTSTNAAKILNLYPRKGRIAVGSDSDLVIWDTDSTRTITAKTHHSAAEYNVFEGMELRGAPMLVVCQGKIVLEDGNLHATAGTGRFIPCSPYPDFAYKRVKARKQLAILKAVPRGMYDGPVSEFSPMSRGGTPSASARTSPTKAPARNLYQSGFTLSGPEEAPIRPAGRRIVVPPGGRSNITSLS</sequence>